<proteinExistence type="predicted"/>
<keyword evidence="3" id="KW-1185">Reference proteome</keyword>
<dbReference type="AlphaFoldDB" id="A0AAV1C7X8"/>
<name>A0AAV1C7X8_OLDCO</name>
<dbReference type="PANTHER" id="PTHR10826:SF41">
    <property type="entry name" value="MITOCHONDRIAL GLYCOPROTEIN FAMILY PROTEIN"/>
    <property type="match status" value="1"/>
</dbReference>
<sequence>MALTNTLRRAASRVAPLAARAFQGGAPICNKFHTSSSSSALFAAVNCRISLSGTFFKCSSPSALRHFSARSSSDQNLIKVLEDEIRFAEESDENLKNSDAVEQITDNFPFKLEDNPGQQTVTLKREYQGEQIIVEVHMPSAVTGEYDDEDREDRDDDNNGAEPHQLPLVVRISKKDGPCLEFGCTAGSDEILIDSLSVKDPNSPEDQIAYEGPDFSDLDENLQKAFKKYLEIRGVKPSTTNYMLEYMVNKDSREYHLWLKNLKKFVEA</sequence>
<dbReference type="InterPro" id="IPR036561">
    <property type="entry name" value="MAM33_sf"/>
</dbReference>
<gene>
    <name evidence="2" type="ORF">OLC1_LOCUS3460</name>
</gene>
<dbReference type="GO" id="GO:0005759">
    <property type="term" value="C:mitochondrial matrix"/>
    <property type="evidence" value="ECO:0007669"/>
    <property type="project" value="InterPro"/>
</dbReference>
<evidence type="ECO:0000256" key="1">
    <source>
        <dbReference type="SAM" id="MobiDB-lite"/>
    </source>
</evidence>
<dbReference type="SUPFAM" id="SSF54529">
    <property type="entry name" value="Mitochondrial glycoprotein MAM33-like"/>
    <property type="match status" value="1"/>
</dbReference>
<dbReference type="Pfam" id="PF02330">
    <property type="entry name" value="MAM33"/>
    <property type="match status" value="1"/>
</dbReference>
<dbReference type="PANTHER" id="PTHR10826">
    <property type="entry name" value="COMPLEMENT COMPONENT 1"/>
    <property type="match status" value="1"/>
</dbReference>
<dbReference type="FunFam" id="3.10.280.10:FF:000002">
    <property type="entry name" value="Mitochondrial glycoprotein family protein"/>
    <property type="match status" value="1"/>
</dbReference>
<dbReference type="EMBL" id="OX459118">
    <property type="protein sequence ID" value="CAI9091565.1"/>
    <property type="molecule type" value="Genomic_DNA"/>
</dbReference>
<feature type="compositionally biased region" description="Acidic residues" evidence="1">
    <location>
        <begin position="145"/>
        <end position="159"/>
    </location>
</feature>
<organism evidence="2 3">
    <name type="scientific">Oldenlandia corymbosa var. corymbosa</name>
    <dbReference type="NCBI Taxonomy" id="529605"/>
    <lineage>
        <taxon>Eukaryota</taxon>
        <taxon>Viridiplantae</taxon>
        <taxon>Streptophyta</taxon>
        <taxon>Embryophyta</taxon>
        <taxon>Tracheophyta</taxon>
        <taxon>Spermatophyta</taxon>
        <taxon>Magnoliopsida</taxon>
        <taxon>eudicotyledons</taxon>
        <taxon>Gunneridae</taxon>
        <taxon>Pentapetalae</taxon>
        <taxon>asterids</taxon>
        <taxon>lamiids</taxon>
        <taxon>Gentianales</taxon>
        <taxon>Rubiaceae</taxon>
        <taxon>Rubioideae</taxon>
        <taxon>Spermacoceae</taxon>
        <taxon>Hedyotis-Oldenlandia complex</taxon>
        <taxon>Oldenlandia</taxon>
    </lineage>
</organism>
<reference evidence="2" key="1">
    <citation type="submission" date="2023-03" db="EMBL/GenBank/DDBJ databases">
        <authorList>
            <person name="Julca I."/>
        </authorList>
    </citation>
    <scope>NUCLEOTIDE SEQUENCE</scope>
</reference>
<protein>
    <submittedName>
        <fullName evidence="2">OLC1v1026630C1</fullName>
    </submittedName>
</protein>
<evidence type="ECO:0000313" key="2">
    <source>
        <dbReference type="EMBL" id="CAI9091565.1"/>
    </source>
</evidence>
<dbReference type="InterPro" id="IPR003428">
    <property type="entry name" value="MAM33"/>
</dbReference>
<feature type="region of interest" description="Disordered" evidence="1">
    <location>
        <begin position="139"/>
        <end position="164"/>
    </location>
</feature>
<dbReference type="Gene3D" id="3.10.280.10">
    <property type="entry name" value="Mitochondrial glycoprotein"/>
    <property type="match status" value="1"/>
</dbReference>
<dbReference type="Proteomes" id="UP001161247">
    <property type="component" value="Chromosome 1"/>
</dbReference>
<accession>A0AAV1C7X8</accession>
<evidence type="ECO:0000313" key="3">
    <source>
        <dbReference type="Proteomes" id="UP001161247"/>
    </source>
</evidence>